<dbReference type="EMBL" id="CAJNOQ010015147">
    <property type="protein sequence ID" value="CAF1356211.1"/>
    <property type="molecule type" value="Genomic_DNA"/>
</dbReference>
<dbReference type="InterPro" id="IPR036397">
    <property type="entry name" value="RNaseH_sf"/>
</dbReference>
<dbReference type="PROSITE" id="PS50994">
    <property type="entry name" value="INTEGRASE"/>
    <property type="match status" value="1"/>
</dbReference>
<dbReference type="InterPro" id="IPR050951">
    <property type="entry name" value="Retrovirus_Pol_polyprotein"/>
</dbReference>
<name>A0A815HRQ9_9BILA</name>
<evidence type="ECO:0000313" key="2">
    <source>
        <dbReference type="EMBL" id="CAF1356211.1"/>
    </source>
</evidence>
<dbReference type="OrthoDB" id="10056831at2759"/>
<dbReference type="Gene3D" id="3.30.420.10">
    <property type="entry name" value="Ribonuclease H-like superfamily/Ribonuclease H"/>
    <property type="match status" value="1"/>
</dbReference>
<protein>
    <recommendedName>
        <fullName evidence="1">Integrase catalytic domain-containing protein</fullName>
    </recommendedName>
</protein>
<evidence type="ECO:0000259" key="1">
    <source>
        <dbReference type="PROSITE" id="PS50994"/>
    </source>
</evidence>
<dbReference type="GO" id="GO:0003676">
    <property type="term" value="F:nucleic acid binding"/>
    <property type="evidence" value="ECO:0007669"/>
    <property type="project" value="InterPro"/>
</dbReference>
<dbReference type="PANTHER" id="PTHR37984:SF5">
    <property type="entry name" value="PROTEIN NYNRIN-LIKE"/>
    <property type="match status" value="1"/>
</dbReference>
<dbReference type="SUPFAM" id="SSF53098">
    <property type="entry name" value="Ribonuclease H-like"/>
    <property type="match status" value="1"/>
</dbReference>
<accession>A0A815HRQ9</accession>
<dbReference type="FunFam" id="3.30.420.10:FF:000032">
    <property type="entry name" value="Retrovirus-related Pol polyprotein from transposon 297-like Protein"/>
    <property type="match status" value="1"/>
</dbReference>
<evidence type="ECO:0000313" key="3">
    <source>
        <dbReference type="EMBL" id="CAF4230150.1"/>
    </source>
</evidence>
<dbReference type="PANTHER" id="PTHR37984">
    <property type="entry name" value="PROTEIN CBG26694"/>
    <property type="match status" value="1"/>
</dbReference>
<dbReference type="Proteomes" id="UP000681722">
    <property type="component" value="Unassembled WGS sequence"/>
</dbReference>
<comment type="caution">
    <text evidence="2">The sequence shown here is derived from an EMBL/GenBank/DDBJ whole genome shotgun (WGS) entry which is preliminary data.</text>
</comment>
<dbReference type="InterPro" id="IPR012337">
    <property type="entry name" value="RNaseH-like_sf"/>
</dbReference>
<feature type="domain" description="Integrase catalytic" evidence="1">
    <location>
        <begin position="33"/>
        <end position="191"/>
    </location>
</feature>
<gene>
    <name evidence="2" type="ORF">GPM918_LOCUS31152</name>
    <name evidence="3" type="ORF">SRO942_LOCUS31787</name>
</gene>
<organism evidence="2 4">
    <name type="scientific">Didymodactylos carnosus</name>
    <dbReference type="NCBI Taxonomy" id="1234261"/>
    <lineage>
        <taxon>Eukaryota</taxon>
        <taxon>Metazoa</taxon>
        <taxon>Spiralia</taxon>
        <taxon>Gnathifera</taxon>
        <taxon>Rotifera</taxon>
        <taxon>Eurotatoria</taxon>
        <taxon>Bdelloidea</taxon>
        <taxon>Philodinida</taxon>
        <taxon>Philodinidae</taxon>
        <taxon>Didymodactylos</taxon>
    </lineage>
</organism>
<keyword evidence="4" id="KW-1185">Reference proteome</keyword>
<dbReference type="GO" id="GO:0015074">
    <property type="term" value="P:DNA integration"/>
    <property type="evidence" value="ECO:0007669"/>
    <property type="project" value="InterPro"/>
</dbReference>
<dbReference type="AlphaFoldDB" id="A0A815HRQ9"/>
<dbReference type="InterPro" id="IPR001584">
    <property type="entry name" value="Integrase_cat-core"/>
</dbReference>
<sequence>MRRDVENYIHSCDTCQRFKARTQKLAGKMISNVVHEPWYTIGIDITGPLPRIKRGNEYILVVVDYFTKWVELFPLQNTRSISIAQTLHDEVICRFGCPVRIISDNGSQFVSEIFEETLRLLQIEHRRTALYHPQTNLSERINNTLKTMIAGYVDKDRSNWDIKLPQLAFAMRTAIHDSTGESPAFLMFGREPRLPLDVLFGLNNRTSDRHVNNREVRNYRDRLISNLLPAFDFVRQNLEIAQQNQRSNYNQHRKDVHFKVGDLVMMATTVGNALSKWKAPKLEPRWIGPFQITKTYK</sequence>
<proteinExistence type="predicted"/>
<reference evidence="2" key="1">
    <citation type="submission" date="2021-02" db="EMBL/GenBank/DDBJ databases">
        <authorList>
            <person name="Nowell W R."/>
        </authorList>
    </citation>
    <scope>NUCLEOTIDE SEQUENCE</scope>
</reference>
<dbReference type="EMBL" id="CAJOBC010067090">
    <property type="protein sequence ID" value="CAF4230150.1"/>
    <property type="molecule type" value="Genomic_DNA"/>
</dbReference>
<evidence type="ECO:0000313" key="4">
    <source>
        <dbReference type="Proteomes" id="UP000663829"/>
    </source>
</evidence>
<dbReference type="Proteomes" id="UP000663829">
    <property type="component" value="Unassembled WGS sequence"/>
</dbReference>
<dbReference type="Pfam" id="PF00665">
    <property type="entry name" value="rve"/>
    <property type="match status" value="1"/>
</dbReference>